<organism evidence="1 2">
    <name type="scientific">Smittium mucronatum</name>
    <dbReference type="NCBI Taxonomy" id="133383"/>
    <lineage>
        <taxon>Eukaryota</taxon>
        <taxon>Fungi</taxon>
        <taxon>Fungi incertae sedis</taxon>
        <taxon>Zoopagomycota</taxon>
        <taxon>Kickxellomycotina</taxon>
        <taxon>Harpellomycetes</taxon>
        <taxon>Harpellales</taxon>
        <taxon>Legeriomycetaceae</taxon>
        <taxon>Smittium</taxon>
    </lineage>
</organism>
<dbReference type="AlphaFoldDB" id="A0A1R0H7Z0"/>
<evidence type="ECO:0000313" key="2">
    <source>
        <dbReference type="Proteomes" id="UP000187455"/>
    </source>
</evidence>
<accession>A0A1R0H7Z0</accession>
<comment type="caution">
    <text evidence="1">The sequence shown here is derived from an EMBL/GenBank/DDBJ whole genome shotgun (WGS) entry which is preliminary data.</text>
</comment>
<keyword evidence="2" id="KW-1185">Reference proteome</keyword>
<dbReference type="EMBL" id="LSSL01000184">
    <property type="protein sequence ID" value="OLY85221.1"/>
    <property type="molecule type" value="Genomic_DNA"/>
</dbReference>
<proteinExistence type="predicted"/>
<name>A0A1R0H7Z0_9FUNG</name>
<evidence type="ECO:0000313" key="1">
    <source>
        <dbReference type="EMBL" id="OLY85221.1"/>
    </source>
</evidence>
<gene>
    <name evidence="1" type="ORF">AYI68_g593</name>
</gene>
<dbReference type="Proteomes" id="UP000187455">
    <property type="component" value="Unassembled WGS sequence"/>
</dbReference>
<sequence>MGYCFHNIFIFYTHLRSPRIPAWVPAQKLDTLRSITQVQSFGQASKKFLQTLSITTYIESWTLQNTCNDWNPSPHSIFDKHMGHFPSIPSSPLQTLVTRKVFQIPPHLYAAYHVSPKEYP</sequence>
<protein>
    <submittedName>
        <fullName evidence="1">Uncharacterized protein</fullName>
    </submittedName>
</protein>
<reference evidence="1 2" key="1">
    <citation type="journal article" date="2016" name="Mol. Biol. Evol.">
        <title>Genome-Wide Survey of Gut Fungi (Harpellales) Reveals the First Horizontally Transferred Ubiquitin Gene from a Mosquito Host.</title>
        <authorList>
            <person name="Wang Y."/>
            <person name="White M.M."/>
            <person name="Kvist S."/>
            <person name="Moncalvo J.M."/>
        </authorList>
    </citation>
    <scope>NUCLEOTIDE SEQUENCE [LARGE SCALE GENOMIC DNA]</scope>
    <source>
        <strain evidence="1 2">ALG-7-W6</strain>
    </source>
</reference>